<reference evidence="2 3" key="1">
    <citation type="submission" date="2018-11" db="EMBL/GenBank/DDBJ databases">
        <title>Rhizobium chutanense sp. nov., isolated from root nodules of Phaseolus vulgaris in China.</title>
        <authorList>
            <person name="Huo Y."/>
        </authorList>
    </citation>
    <scope>NUCLEOTIDE SEQUENCE [LARGE SCALE GENOMIC DNA]</scope>
    <source>
        <strain evidence="2 3">C16</strain>
    </source>
</reference>
<dbReference type="OrthoDB" id="7169664at2"/>
<evidence type="ECO:0000256" key="1">
    <source>
        <dbReference type="SAM" id="Phobius"/>
    </source>
</evidence>
<sequence>MAASSRSGSGQSSSGKKFWLLGGGILLVIALYTGGWFYAASALKTTVLKAIAPGNPAGVSGECGDIEFRGYPFRIGLFCSKIDVDDNVNGVSASFGALRSAAQVYAPGKIVWELDSPAEIRTTNGLSISAQWTNLLSSLATRLKGIDHSSTVIEGLKATAVSSYTGQTISFDAARTEIHLRQNGADLDGAISVQDARTAIKDWPQILPKFSASIDLTIAGKAGLIDGSDPTGLNGANGELRRIVADIGDGKVMTLTGPFSFDEQGLLSGKFKLEIEQLGPWGHSLKQAFPDAASTVDTATKLLKSLAGGKDKVSVDLVVDHGNATVSGFIPLGRIPPI</sequence>
<keyword evidence="1" id="KW-0472">Membrane</keyword>
<dbReference type="InterPro" id="IPR018666">
    <property type="entry name" value="DUF2125"/>
</dbReference>
<dbReference type="Proteomes" id="UP000278081">
    <property type="component" value="Unassembled WGS sequence"/>
</dbReference>
<name>A0A432NSG6_9HYPH</name>
<accession>A0A432NSG6</accession>
<comment type="caution">
    <text evidence="2">The sequence shown here is derived from an EMBL/GenBank/DDBJ whole genome shotgun (WGS) entry which is preliminary data.</text>
</comment>
<gene>
    <name evidence="2" type="ORF">EFR84_20950</name>
</gene>
<dbReference type="EMBL" id="RJTJ01000019">
    <property type="protein sequence ID" value="RUM02587.1"/>
    <property type="molecule type" value="Genomic_DNA"/>
</dbReference>
<protein>
    <submittedName>
        <fullName evidence="2">DUF2125 domain-containing protein</fullName>
    </submittedName>
</protein>
<dbReference type="AlphaFoldDB" id="A0A432NSG6"/>
<evidence type="ECO:0000313" key="2">
    <source>
        <dbReference type="EMBL" id="RUM02587.1"/>
    </source>
</evidence>
<keyword evidence="1" id="KW-0812">Transmembrane</keyword>
<organism evidence="2 3">
    <name type="scientific">Rhizobium chutanense</name>
    <dbReference type="NCBI Taxonomy" id="2035448"/>
    <lineage>
        <taxon>Bacteria</taxon>
        <taxon>Pseudomonadati</taxon>
        <taxon>Pseudomonadota</taxon>
        <taxon>Alphaproteobacteria</taxon>
        <taxon>Hyphomicrobiales</taxon>
        <taxon>Rhizobiaceae</taxon>
        <taxon>Rhizobium/Agrobacterium group</taxon>
        <taxon>Rhizobium</taxon>
    </lineage>
</organism>
<dbReference type="RefSeq" id="WP_126910557.1">
    <property type="nucleotide sequence ID" value="NZ_ML133766.1"/>
</dbReference>
<feature type="transmembrane region" description="Helical" evidence="1">
    <location>
        <begin position="18"/>
        <end position="39"/>
    </location>
</feature>
<keyword evidence="1" id="KW-1133">Transmembrane helix</keyword>
<proteinExistence type="predicted"/>
<dbReference type="Pfam" id="PF09898">
    <property type="entry name" value="DUF2125"/>
    <property type="match status" value="1"/>
</dbReference>
<evidence type="ECO:0000313" key="3">
    <source>
        <dbReference type="Proteomes" id="UP000278081"/>
    </source>
</evidence>